<evidence type="ECO:0000256" key="1">
    <source>
        <dbReference type="SAM" id="Phobius"/>
    </source>
</evidence>
<organism evidence="2 3">
    <name type="scientific">Maribacter cobaltidurans</name>
    <dbReference type="NCBI Taxonomy" id="1178778"/>
    <lineage>
        <taxon>Bacteria</taxon>
        <taxon>Pseudomonadati</taxon>
        <taxon>Bacteroidota</taxon>
        <taxon>Flavobacteriia</taxon>
        <taxon>Flavobacteriales</taxon>
        <taxon>Flavobacteriaceae</taxon>
        <taxon>Maribacter</taxon>
    </lineage>
</organism>
<keyword evidence="1" id="KW-1133">Transmembrane helix</keyword>
<reference evidence="2 3" key="1">
    <citation type="submission" date="2024-01" db="EMBL/GenBank/DDBJ databases">
        <title>Maribacter spp. originated from different algae showed divergent polysaccharides utilization ability.</title>
        <authorList>
            <person name="Wang H."/>
            <person name="Wu Y."/>
        </authorList>
    </citation>
    <scope>NUCLEOTIDE SEQUENCE [LARGE SCALE GENOMIC DNA]</scope>
    <source>
        <strain evidence="2 3">PR1</strain>
    </source>
</reference>
<evidence type="ECO:0008006" key="4">
    <source>
        <dbReference type="Google" id="ProtNLM"/>
    </source>
</evidence>
<feature type="transmembrane region" description="Helical" evidence="1">
    <location>
        <begin position="36"/>
        <end position="69"/>
    </location>
</feature>
<sequence>MAFEEFKEDLMGAEADMRSYVETSDEYLRLRIFKVLMLFVTSIAQSLLIGIGSVFALLFLSFAACLAISESLDSYYSGFILVGIFYVLVGILFYVFRKKLNAPILKKFSKYYFEQS</sequence>
<gene>
    <name evidence="2" type="ORF">V1I91_10285</name>
</gene>
<keyword evidence="1" id="KW-0812">Transmembrane</keyword>
<name>A0ABU7IU24_9FLAO</name>
<evidence type="ECO:0000313" key="3">
    <source>
        <dbReference type="Proteomes" id="UP001356308"/>
    </source>
</evidence>
<dbReference type="RefSeq" id="WP_272651155.1">
    <property type="nucleotide sequence ID" value="NZ_JAZDDG010000004.1"/>
</dbReference>
<proteinExistence type="predicted"/>
<accession>A0ABU7IU24</accession>
<evidence type="ECO:0000313" key="2">
    <source>
        <dbReference type="EMBL" id="MEE1976457.1"/>
    </source>
</evidence>
<feature type="transmembrane region" description="Helical" evidence="1">
    <location>
        <begin position="75"/>
        <end position="96"/>
    </location>
</feature>
<comment type="caution">
    <text evidence="2">The sequence shown here is derived from an EMBL/GenBank/DDBJ whole genome shotgun (WGS) entry which is preliminary data.</text>
</comment>
<dbReference type="EMBL" id="JAZDDG010000004">
    <property type="protein sequence ID" value="MEE1976457.1"/>
    <property type="molecule type" value="Genomic_DNA"/>
</dbReference>
<dbReference type="Proteomes" id="UP001356308">
    <property type="component" value="Unassembled WGS sequence"/>
</dbReference>
<keyword evidence="1" id="KW-0472">Membrane</keyword>
<keyword evidence="3" id="KW-1185">Reference proteome</keyword>
<protein>
    <recommendedName>
        <fullName evidence="4">Competence protein</fullName>
    </recommendedName>
</protein>